<accession>A0A383ESP9</accession>
<name>A0A383ESP9_9ZZZZ</name>
<gene>
    <name evidence="1" type="ORF">METZ01_LOCUS512317</name>
</gene>
<dbReference type="SUPFAM" id="SSF53850">
    <property type="entry name" value="Periplasmic binding protein-like II"/>
    <property type="match status" value="1"/>
</dbReference>
<dbReference type="AlphaFoldDB" id="A0A383ESP9"/>
<proteinExistence type="predicted"/>
<dbReference type="EMBL" id="UINC01228238">
    <property type="protein sequence ID" value="SVE59463.1"/>
    <property type="molecule type" value="Genomic_DNA"/>
</dbReference>
<evidence type="ECO:0000313" key="1">
    <source>
        <dbReference type="EMBL" id="SVE59463.1"/>
    </source>
</evidence>
<reference evidence="1" key="1">
    <citation type="submission" date="2018-05" db="EMBL/GenBank/DDBJ databases">
        <authorList>
            <person name="Lanie J.A."/>
            <person name="Ng W.-L."/>
            <person name="Kazmierczak K.M."/>
            <person name="Andrzejewski T.M."/>
            <person name="Davidsen T.M."/>
            <person name="Wayne K.J."/>
            <person name="Tettelin H."/>
            <person name="Glass J.I."/>
            <person name="Rusch D."/>
            <person name="Podicherti R."/>
            <person name="Tsui H.-C.T."/>
            <person name="Winkler M.E."/>
        </authorList>
    </citation>
    <scope>NUCLEOTIDE SEQUENCE</scope>
</reference>
<organism evidence="1">
    <name type="scientific">marine metagenome</name>
    <dbReference type="NCBI Taxonomy" id="408172"/>
    <lineage>
        <taxon>unclassified sequences</taxon>
        <taxon>metagenomes</taxon>
        <taxon>ecological metagenomes</taxon>
    </lineage>
</organism>
<evidence type="ECO:0008006" key="2">
    <source>
        <dbReference type="Google" id="ProtNLM"/>
    </source>
</evidence>
<dbReference type="Gene3D" id="3.40.190.10">
    <property type="entry name" value="Periplasmic binding protein-like II"/>
    <property type="match status" value="1"/>
</dbReference>
<feature type="non-terminal residue" evidence="1">
    <location>
        <position position="52"/>
    </location>
</feature>
<sequence length="52" mass="5331">MLVGLTATATACSGDTDSLTVYSGRSEKLVGPIFEAFTAETGIALDVRYGSS</sequence>
<protein>
    <recommendedName>
        <fullName evidence="2">Iron ABC transporter substrate-binding protein</fullName>
    </recommendedName>
</protein>